<evidence type="ECO:0000256" key="1">
    <source>
        <dbReference type="ARBA" id="ARBA00022884"/>
    </source>
</evidence>
<evidence type="ECO:0000256" key="2">
    <source>
        <dbReference type="PROSITE-ProRule" id="PRU00266"/>
    </source>
</evidence>
<dbReference type="GO" id="GO:0070920">
    <property type="term" value="P:regulation of regulatory ncRNA processing"/>
    <property type="evidence" value="ECO:0007669"/>
    <property type="project" value="TreeGrafter"/>
</dbReference>
<accession>A0A0T6BGS0</accession>
<proteinExistence type="predicted"/>
<dbReference type="GO" id="GO:0016442">
    <property type="term" value="C:RISC complex"/>
    <property type="evidence" value="ECO:0007669"/>
    <property type="project" value="TreeGrafter"/>
</dbReference>
<dbReference type="SMART" id="SM00358">
    <property type="entry name" value="DSRM"/>
    <property type="match status" value="1"/>
</dbReference>
<feature type="non-terminal residue" evidence="4">
    <location>
        <position position="1"/>
    </location>
</feature>
<dbReference type="GO" id="GO:0005634">
    <property type="term" value="C:nucleus"/>
    <property type="evidence" value="ECO:0007669"/>
    <property type="project" value="TreeGrafter"/>
</dbReference>
<dbReference type="InterPro" id="IPR051247">
    <property type="entry name" value="RLC_Component"/>
</dbReference>
<dbReference type="GO" id="GO:0003725">
    <property type="term" value="F:double-stranded RNA binding"/>
    <property type="evidence" value="ECO:0007669"/>
    <property type="project" value="TreeGrafter"/>
</dbReference>
<dbReference type="Gene3D" id="3.30.160.20">
    <property type="match status" value="1"/>
</dbReference>
<dbReference type="EMBL" id="LJIG01000388">
    <property type="protein sequence ID" value="KRT86552.1"/>
    <property type="molecule type" value="Genomic_DNA"/>
</dbReference>
<dbReference type="CDD" id="cd00048">
    <property type="entry name" value="DSRM_SF"/>
    <property type="match status" value="1"/>
</dbReference>
<comment type="caution">
    <text evidence="4">The sequence shown here is derived from an EMBL/GenBank/DDBJ whole genome shotgun (WGS) entry which is preliminary data.</text>
</comment>
<dbReference type="Proteomes" id="UP000051574">
    <property type="component" value="Unassembled WGS sequence"/>
</dbReference>
<dbReference type="AlphaFoldDB" id="A0A0T6BGS0"/>
<dbReference type="OrthoDB" id="6780167at2759"/>
<dbReference type="GO" id="GO:0035197">
    <property type="term" value="F:siRNA binding"/>
    <property type="evidence" value="ECO:0007669"/>
    <property type="project" value="TreeGrafter"/>
</dbReference>
<evidence type="ECO:0000313" key="4">
    <source>
        <dbReference type="EMBL" id="KRT86552.1"/>
    </source>
</evidence>
<organism evidence="4 5">
    <name type="scientific">Oryctes borbonicus</name>
    <dbReference type="NCBI Taxonomy" id="1629725"/>
    <lineage>
        <taxon>Eukaryota</taxon>
        <taxon>Metazoa</taxon>
        <taxon>Ecdysozoa</taxon>
        <taxon>Arthropoda</taxon>
        <taxon>Hexapoda</taxon>
        <taxon>Insecta</taxon>
        <taxon>Pterygota</taxon>
        <taxon>Neoptera</taxon>
        <taxon>Endopterygota</taxon>
        <taxon>Coleoptera</taxon>
        <taxon>Polyphaga</taxon>
        <taxon>Scarabaeiformia</taxon>
        <taxon>Scarabaeidae</taxon>
        <taxon>Dynastinae</taxon>
        <taxon>Oryctes</taxon>
    </lineage>
</organism>
<dbReference type="Pfam" id="PF00035">
    <property type="entry name" value="dsrm"/>
    <property type="match status" value="1"/>
</dbReference>
<dbReference type="InterPro" id="IPR014720">
    <property type="entry name" value="dsRBD_dom"/>
</dbReference>
<name>A0A0T6BGS0_9SCAR</name>
<dbReference type="SUPFAM" id="SSF54768">
    <property type="entry name" value="dsRNA-binding domain-like"/>
    <property type="match status" value="1"/>
</dbReference>
<keyword evidence="5" id="KW-1185">Reference proteome</keyword>
<keyword evidence="1 2" id="KW-0694">RNA-binding</keyword>
<reference evidence="4 5" key="1">
    <citation type="submission" date="2015-09" db="EMBL/GenBank/DDBJ databases">
        <title>Draft genome of the scarab beetle Oryctes borbonicus.</title>
        <authorList>
            <person name="Meyer J.M."/>
            <person name="Markov G.V."/>
            <person name="Baskaran P."/>
            <person name="Herrmann M."/>
            <person name="Sommer R.J."/>
            <person name="Roedelsperger C."/>
        </authorList>
    </citation>
    <scope>NUCLEOTIDE SEQUENCE [LARGE SCALE GENOMIC DNA]</scope>
    <source>
        <strain evidence="4">OB123</strain>
        <tissue evidence="4">Whole animal</tissue>
    </source>
</reference>
<feature type="domain" description="DRBM" evidence="3">
    <location>
        <begin position="140"/>
        <end position="205"/>
    </location>
</feature>
<evidence type="ECO:0000313" key="5">
    <source>
        <dbReference type="Proteomes" id="UP000051574"/>
    </source>
</evidence>
<dbReference type="PROSITE" id="PS50137">
    <property type="entry name" value="DS_RBD"/>
    <property type="match status" value="1"/>
</dbReference>
<dbReference type="GO" id="GO:0070578">
    <property type="term" value="C:RISC-loading complex"/>
    <property type="evidence" value="ECO:0007669"/>
    <property type="project" value="TreeGrafter"/>
</dbReference>
<dbReference type="GO" id="GO:0005737">
    <property type="term" value="C:cytoplasm"/>
    <property type="evidence" value="ECO:0007669"/>
    <property type="project" value="TreeGrafter"/>
</dbReference>
<dbReference type="PANTHER" id="PTHR46205">
    <property type="entry name" value="LOQUACIOUS, ISOFORM B"/>
    <property type="match status" value="1"/>
</dbReference>
<evidence type="ECO:0000259" key="3">
    <source>
        <dbReference type="PROSITE" id="PS50137"/>
    </source>
</evidence>
<protein>
    <recommendedName>
        <fullName evidence="3">DRBM domain-containing protein</fullName>
    </recommendedName>
</protein>
<dbReference type="PANTHER" id="PTHR46205:SF3">
    <property type="entry name" value="LOQUACIOUS, ISOFORM B"/>
    <property type="match status" value="1"/>
</dbReference>
<sequence>KQLAAHYMLKSLENGTLITVNQPPSVSKLDLISDNIIIDKIKQLNVRPPGTTPNISKFENKHCDESSNESKIHNQRIIKSIAIESSASFVEELSRYNLSYSIDVMARNPFVLSLKFANDPDTTKLGKNKHGILTLPVDYNAIGHLNEYTAKNKLPYPTYSESGYNSINEFVISCSLGGRLTEGAAPIKKAAKQLAAHYMLKSLENRTLITVNQPPSVSKLDLIS</sequence>
<dbReference type="GO" id="GO:0030422">
    <property type="term" value="P:siRNA processing"/>
    <property type="evidence" value="ECO:0007669"/>
    <property type="project" value="TreeGrafter"/>
</dbReference>
<gene>
    <name evidence="4" type="ORF">AMK59_892</name>
</gene>
<feature type="non-terminal residue" evidence="4">
    <location>
        <position position="224"/>
    </location>
</feature>